<name>A0ACC1LNG2_9FUNG</name>
<organism evidence="1 2">
    <name type="scientific">Coemansia furcata</name>
    <dbReference type="NCBI Taxonomy" id="417177"/>
    <lineage>
        <taxon>Eukaryota</taxon>
        <taxon>Fungi</taxon>
        <taxon>Fungi incertae sedis</taxon>
        <taxon>Zoopagomycota</taxon>
        <taxon>Kickxellomycotina</taxon>
        <taxon>Kickxellomycetes</taxon>
        <taxon>Kickxellales</taxon>
        <taxon>Kickxellaceae</taxon>
        <taxon>Coemansia</taxon>
    </lineage>
</organism>
<sequence>MTRALKLAEVERIPILGTESIVCGFHLVDYIWTDIFSNLPAASTYVLITDTNLAKLYLSKYEESFQVAWAHHSQASAAVAAAPRLLTHVLPPGELSKSRATKSAIEDWMFSEKCTRDTMVLALGGGVIGDLVGYVAATFMRGVGFIQIPTSLLAMVDSSIGGKTAVDTPAGKNLVGSFWQPKRIYMDMAVLSTLPPREFSNGMAEVVKTAAIWDAAEFDVLEASSVEVRRAVLSSTQDADAGLTLATRSEEQKLLQRVIAASARVKAYVVTHDERESGMRGLLNFGHTIGHAIEAILSPQVLHGECVAVGCVLEAEVARRMGHLSEVGVARLVRCLRAYGLPTTMDDPLLRGLASSEQLAGVRPQRLMDIMGVDKKTVGTQKRLVVLKQLGATLELKPTNVSDALILEVLSAGVLVKPVNDDSAAATETVVVPPGSKSISNRALQLAALGKGVCRLRNLLHSDDTQVMMAALQAMGGCEFAWEDGGDTLVVTGGGGALHAPTAEVYLGNAGTAARFLTTTVNLISSGGDSTVLTGNARMKLRPCGPLVDALRANGCGIDYCEKEGSLPLRVSHSGGRGFPGGRIQLAASVSSQYVSSILLCAPYAQEPVRLELVGGKVISQPYIDMTLAMMAQFGCQVQRISETEYLIPLGAYTNPAEYVVESDASSATYPLAFAAITGRQCTVPNIGSASLQGDARFAVDVLRPMGCTVEQTATSTTVRGPPRGQLLALGDIDMEPMTDAFLTASVLAAVAPGNGGVTRIRGIANQHVKECDRIQAMCTELARFGVTATNHADGIDVHARPFNELASATPSVHCYDDHRVAMSFSVLACLAPGGAELRERRCVGKTWPQWWDVLARDLGAPIAGAEPQEEEHVEAEASGVASPSVVVVGMRGAGKSTLSKAAASALGLAFVDMDEYLEQQVGQTIPEIIASEGGWAAFRAHESRLLAQALTKDFATGAIIACGGGVVEAPENRALLQRHMAGSGAVICLTPNMDQVADFLSQDKTRPAYAAGDARDVYERRKPLYSEASNYEILVDKSLPGAWPRIEQEFVRLAAFALGRDCNRVDLAHPSYFVSLTAKDVGEYLANDRLAAVTAGAHAVELRADLLAAIDEDDSLARVHWQFALLRHATPLPVVFTVRTVAQGGAFRGTDAQRMALLHAALRWGAEYVDVEVDAHAAALYAARRNTLVIASHHDPTGRQLRWAQCEFATEILQRARACGDIVKLISFANQWSDNIDCLEFVKRHHSPATPLIALNMGYAGQMSRVLCPVLTPVTHPLLAARAAPGQISVQQINVARATAGLLPARKMALCGTPVQQSPGPAMHNAAFSALGLPHVYGLCETAEASGLAELFADPEFGGASITIPLKQSVIPLLAHLTPAARRIGAVNTVIPTVVGGKSVLVGDNTDYLGMVGCLRRAQVAAFPKASALVVGAGGTSRAALYALYTLGVGSVTIYNRTAQRAEELVAEFSELFVSLVSVSDLAAVGSPDYVVGTIPACELVYPDSLFVKGGVALDMAYKPRWTPLLEAAKRHGWSVVSGIDVLIEQGIHQMEKWTHLTAPTKIMAEAAYAKYNANN</sequence>
<evidence type="ECO:0000313" key="2">
    <source>
        <dbReference type="Proteomes" id="UP001140096"/>
    </source>
</evidence>
<reference evidence="1" key="1">
    <citation type="submission" date="2022-07" db="EMBL/GenBank/DDBJ databases">
        <title>Phylogenomic reconstructions and comparative analyses of Kickxellomycotina fungi.</title>
        <authorList>
            <person name="Reynolds N.K."/>
            <person name="Stajich J.E."/>
            <person name="Barry K."/>
            <person name="Grigoriev I.V."/>
            <person name="Crous P."/>
            <person name="Smith M.E."/>
        </authorList>
    </citation>
    <scope>NUCLEOTIDE SEQUENCE</scope>
    <source>
        <strain evidence="1">CBS 102833</strain>
    </source>
</reference>
<keyword evidence="2" id="KW-1185">Reference proteome</keyword>
<evidence type="ECO:0000313" key="1">
    <source>
        <dbReference type="EMBL" id="KAJ2812214.1"/>
    </source>
</evidence>
<gene>
    <name evidence="1" type="primary">ARO1</name>
    <name evidence="1" type="ORF">H4S07_001550</name>
</gene>
<accession>A0ACC1LNG2</accession>
<dbReference type="EMBL" id="JANBUP010000268">
    <property type="protein sequence ID" value="KAJ2812214.1"/>
    <property type="molecule type" value="Genomic_DNA"/>
</dbReference>
<dbReference type="Proteomes" id="UP001140096">
    <property type="component" value="Unassembled WGS sequence"/>
</dbReference>
<protein>
    <submittedName>
        <fullName evidence="1">3-dehydroquinate dehydratase (3-dehydroquinase)</fullName>
    </submittedName>
</protein>
<comment type="caution">
    <text evidence="1">The sequence shown here is derived from an EMBL/GenBank/DDBJ whole genome shotgun (WGS) entry which is preliminary data.</text>
</comment>
<proteinExistence type="predicted"/>